<comment type="similarity">
    <text evidence="2">In the N-terminal section; belongs to the transposase 2 family.</text>
</comment>
<evidence type="ECO:0000259" key="10">
    <source>
        <dbReference type="Pfam" id="PF12323"/>
    </source>
</evidence>
<dbReference type="NCBIfam" id="TIGR01766">
    <property type="entry name" value="IS200/IS605 family accessory protein TnpB-like domain"/>
    <property type="match status" value="1"/>
</dbReference>
<protein>
    <submittedName>
        <fullName evidence="11">Putative transposase</fullName>
    </submittedName>
</protein>
<comment type="similarity">
    <text evidence="1">In the C-terminal section; belongs to the transposase 35 family.</text>
</comment>
<keyword evidence="12" id="KW-1185">Reference proteome</keyword>
<keyword evidence="7" id="KW-0233">DNA recombination</keyword>
<reference evidence="11 12" key="1">
    <citation type="submission" date="2017-04" db="EMBL/GenBank/DDBJ databases">
        <authorList>
            <person name="Afonso C.L."/>
            <person name="Miller P.J."/>
            <person name="Scott M.A."/>
            <person name="Spackman E."/>
            <person name="Goraichik I."/>
            <person name="Dimitrov K.M."/>
            <person name="Suarez D.L."/>
            <person name="Swayne D.E."/>
        </authorList>
    </citation>
    <scope>NUCLEOTIDE SEQUENCE [LARGE SCALE GENOMIC DNA]</scope>
    <source>
        <strain evidence="11 12">DSM 13146</strain>
    </source>
</reference>
<keyword evidence="4" id="KW-0479">Metal-binding</keyword>
<evidence type="ECO:0000256" key="4">
    <source>
        <dbReference type="ARBA" id="ARBA00022723"/>
    </source>
</evidence>
<sequence length="393" mass="44629">MIRTYKYRLYPTNAQDRALDFLLWQGRLLYNAALEQRINAYKNDGKSVTYPQQWAYFRDQRHENPDTLGKLNAASVQQLLRRLDKAFRSFFRRLKAGEKPGFPRYKGRTRFNSLEYRHGDGCKLKFDAKHRALLYIQNVGDVKVKYHRPIPDEARIKHVVLKRKNRKWYICLQIELPDPVVGEHSGPAVGIDMGLHSILASSDGQTIENPRWLRKSLAKLRVAQRRLSRRKKGGARRRKAAAQVARLHERITNQRLDFWHKTTRRLVDTYGLIAVEDLTLNFLTSNRHLALSAHDAGLGMFRQLLAYKAESAGVRVVAVNPAHTSQVCSSCGELVEKTLGVRIHRCPSCGYTADRDVNAARNILDLAVKSARTGPPGVNVAGCGVRSLGSSLL</sequence>
<keyword evidence="6" id="KW-0238">DNA-binding</keyword>
<gene>
    <name evidence="11" type="ORF">SAMN02746041_03244</name>
</gene>
<evidence type="ECO:0000256" key="1">
    <source>
        <dbReference type="ARBA" id="ARBA00008761"/>
    </source>
</evidence>
<evidence type="ECO:0000313" key="11">
    <source>
        <dbReference type="EMBL" id="SMC28370.1"/>
    </source>
</evidence>
<dbReference type="GO" id="GO:0032196">
    <property type="term" value="P:transposition"/>
    <property type="evidence" value="ECO:0007669"/>
    <property type="project" value="UniProtKB-KW"/>
</dbReference>
<dbReference type="Pfam" id="PF07282">
    <property type="entry name" value="Cas12f1-like_TNB"/>
    <property type="match status" value="1"/>
</dbReference>
<evidence type="ECO:0000313" key="12">
    <source>
        <dbReference type="Proteomes" id="UP000192783"/>
    </source>
</evidence>
<dbReference type="PANTHER" id="PTHR30405:SF25">
    <property type="entry name" value="RNA-GUIDED DNA ENDONUCLEASE INSQ-RELATED"/>
    <property type="match status" value="1"/>
</dbReference>
<evidence type="ECO:0000259" key="9">
    <source>
        <dbReference type="Pfam" id="PF07282"/>
    </source>
</evidence>
<dbReference type="Pfam" id="PF01385">
    <property type="entry name" value="OrfB_IS605"/>
    <property type="match status" value="1"/>
</dbReference>
<evidence type="ECO:0000259" key="8">
    <source>
        <dbReference type="Pfam" id="PF01385"/>
    </source>
</evidence>
<dbReference type="RefSeq" id="WP_084059120.1">
    <property type="nucleotide sequence ID" value="NZ_FWXF01000033.1"/>
</dbReference>
<evidence type="ECO:0000256" key="3">
    <source>
        <dbReference type="ARBA" id="ARBA00022578"/>
    </source>
</evidence>
<dbReference type="InterPro" id="IPR010095">
    <property type="entry name" value="Cas12f1-like_TNB"/>
</dbReference>
<feature type="domain" description="Cas12f1-like TNB" evidence="9">
    <location>
        <begin position="299"/>
        <end position="363"/>
    </location>
</feature>
<organism evidence="11 12">
    <name type="scientific">Desulfacinum hydrothermale DSM 13146</name>
    <dbReference type="NCBI Taxonomy" id="1121390"/>
    <lineage>
        <taxon>Bacteria</taxon>
        <taxon>Pseudomonadati</taxon>
        <taxon>Thermodesulfobacteriota</taxon>
        <taxon>Syntrophobacteria</taxon>
        <taxon>Syntrophobacterales</taxon>
        <taxon>Syntrophobacteraceae</taxon>
        <taxon>Desulfacinum</taxon>
    </lineage>
</organism>
<dbReference type="GO" id="GO:0006310">
    <property type="term" value="P:DNA recombination"/>
    <property type="evidence" value="ECO:0007669"/>
    <property type="project" value="UniProtKB-KW"/>
</dbReference>
<proteinExistence type="inferred from homology"/>
<evidence type="ECO:0000256" key="6">
    <source>
        <dbReference type="ARBA" id="ARBA00023125"/>
    </source>
</evidence>
<name>A0A1W1XWK2_9BACT</name>
<dbReference type="OrthoDB" id="5321019at2"/>
<evidence type="ECO:0000256" key="2">
    <source>
        <dbReference type="ARBA" id="ARBA00011044"/>
    </source>
</evidence>
<evidence type="ECO:0000256" key="5">
    <source>
        <dbReference type="ARBA" id="ARBA00022833"/>
    </source>
</evidence>
<dbReference type="GO" id="GO:0046872">
    <property type="term" value="F:metal ion binding"/>
    <property type="evidence" value="ECO:0007669"/>
    <property type="project" value="UniProtKB-KW"/>
</dbReference>
<keyword evidence="5" id="KW-0862">Zinc</keyword>
<feature type="domain" description="Transposase putative helix-turn-helix" evidence="10">
    <location>
        <begin position="1"/>
        <end position="46"/>
    </location>
</feature>
<dbReference type="NCBIfam" id="NF040570">
    <property type="entry name" value="guided_TnpB"/>
    <property type="match status" value="1"/>
</dbReference>
<accession>A0A1W1XWK2</accession>
<feature type="domain" description="Probable transposase IS891/IS1136/IS1341" evidence="8">
    <location>
        <begin position="174"/>
        <end position="284"/>
    </location>
</feature>
<dbReference type="EMBL" id="FWXF01000033">
    <property type="protein sequence ID" value="SMC28370.1"/>
    <property type="molecule type" value="Genomic_DNA"/>
</dbReference>
<keyword evidence="3" id="KW-0815">Transposition</keyword>
<dbReference type="STRING" id="1121390.SAMN02746041_03244"/>
<dbReference type="InterPro" id="IPR001959">
    <property type="entry name" value="Transposase"/>
</dbReference>
<dbReference type="Proteomes" id="UP000192783">
    <property type="component" value="Unassembled WGS sequence"/>
</dbReference>
<dbReference type="AlphaFoldDB" id="A0A1W1XWK2"/>
<evidence type="ECO:0000256" key="7">
    <source>
        <dbReference type="ARBA" id="ARBA00023172"/>
    </source>
</evidence>
<dbReference type="PANTHER" id="PTHR30405">
    <property type="entry name" value="TRANSPOSASE"/>
    <property type="match status" value="1"/>
</dbReference>
<dbReference type="InterPro" id="IPR021027">
    <property type="entry name" value="Transposase_put_HTH"/>
</dbReference>
<dbReference type="GO" id="GO:0003677">
    <property type="term" value="F:DNA binding"/>
    <property type="evidence" value="ECO:0007669"/>
    <property type="project" value="UniProtKB-KW"/>
</dbReference>
<dbReference type="InterPro" id="IPR051399">
    <property type="entry name" value="RNA-guided_DNA_endo/Transpos"/>
</dbReference>
<dbReference type="Pfam" id="PF12323">
    <property type="entry name" value="HTH_OrfB_IS605"/>
    <property type="match status" value="1"/>
</dbReference>